<dbReference type="EMBL" id="DS268630">
    <property type="protein sequence ID" value="EFO95887.1"/>
    <property type="molecule type" value="Genomic_DNA"/>
</dbReference>
<evidence type="ECO:0000313" key="2">
    <source>
        <dbReference type="EMBL" id="EFO95887.1"/>
    </source>
</evidence>
<name>E3NF03_CAERE</name>
<evidence type="ECO:0000259" key="1">
    <source>
        <dbReference type="PROSITE" id="PS50181"/>
    </source>
</evidence>
<dbReference type="PROSITE" id="PS01137">
    <property type="entry name" value="TATD_1"/>
    <property type="match status" value="1"/>
</dbReference>
<accession>E3NF03</accession>
<evidence type="ECO:0000313" key="3">
    <source>
        <dbReference type="Proteomes" id="UP000008281"/>
    </source>
</evidence>
<feature type="domain" description="F-box" evidence="1">
    <location>
        <begin position="4"/>
        <end position="51"/>
    </location>
</feature>
<dbReference type="InterPro" id="IPR001810">
    <property type="entry name" value="F-box_dom"/>
</dbReference>
<sequence length="441" mass="51261">MIAEPELIHLPNEILLQVFRRLPRHDIFFGVAHVNTRFRSLVHNNLKTVRLFDAHCHVNIVDNRPLTKYREDGTDPIITYSFTLFDRRGPEFTQKRRLCLRGNDTRYKELHVSHFNDSTMQAQFERAGNGHDITVSPTTAQTLLSYMNLQAIRIQVRKQCKPESIRIEDDFFADSLKFLEETCCRVEIKSLLLCSKNPLFSWQLGQKSLMKLSSLEGLQNLILENMTTFDPNFLKLPTKNLASLQFRLDPRHRMEFDQMTSSPITGDILKTLSNSSVARLDFSAYAEVSQIVSLISAVDMCCFIENWHFSPKPWLIKGISFNSTVTIDDFRVAVHQFLPKTFATPIPYCRFQTRHRKSMDMVLEFACYGNGVSFRVIKMGKQVKFSDRHSMDHPYRSSHLLKSFFSPNKRVFFLTVFILRGKCAPLNTVSMERVYNKIHRT</sequence>
<gene>
    <name evidence="2" type="ORF">CRE_14979</name>
</gene>
<dbReference type="InterPro" id="IPR018228">
    <property type="entry name" value="DNase_TatD-rel_CS"/>
</dbReference>
<organism evidence="3">
    <name type="scientific">Caenorhabditis remanei</name>
    <name type="common">Caenorhabditis vulgaris</name>
    <dbReference type="NCBI Taxonomy" id="31234"/>
    <lineage>
        <taxon>Eukaryota</taxon>
        <taxon>Metazoa</taxon>
        <taxon>Ecdysozoa</taxon>
        <taxon>Nematoda</taxon>
        <taxon>Chromadorea</taxon>
        <taxon>Rhabditida</taxon>
        <taxon>Rhabditina</taxon>
        <taxon>Rhabditomorpha</taxon>
        <taxon>Rhabditoidea</taxon>
        <taxon>Rhabditidae</taxon>
        <taxon>Peloderinae</taxon>
        <taxon>Caenorhabditis</taxon>
    </lineage>
</organism>
<dbReference type="Pfam" id="PF12937">
    <property type="entry name" value="F-box-like"/>
    <property type="match status" value="1"/>
</dbReference>
<keyword evidence="3" id="KW-1185">Reference proteome</keyword>
<dbReference type="FunCoup" id="E3NF03">
    <property type="interactions" value="155"/>
</dbReference>
<dbReference type="eggNOG" id="ENOG502TFQ9">
    <property type="taxonomic scope" value="Eukaryota"/>
</dbReference>
<dbReference type="InParanoid" id="E3NF03"/>
<dbReference type="OrthoDB" id="5788425at2759"/>
<dbReference type="OMA" id="AHCHVNI"/>
<protein>
    <recommendedName>
        <fullName evidence="1">F-box domain-containing protein</fullName>
    </recommendedName>
</protein>
<reference evidence="2" key="1">
    <citation type="submission" date="2007-07" db="EMBL/GenBank/DDBJ databases">
        <title>PCAP assembly of the Caenorhabditis remanei genome.</title>
        <authorList>
            <consortium name="The Caenorhabditis remanei Sequencing Consortium"/>
            <person name="Wilson R.K."/>
        </authorList>
    </citation>
    <scope>NUCLEOTIDE SEQUENCE [LARGE SCALE GENOMIC DNA]</scope>
    <source>
        <strain evidence="2">PB4641</strain>
    </source>
</reference>
<dbReference type="AlphaFoldDB" id="E3NF03"/>
<dbReference type="Gene3D" id="1.20.1280.50">
    <property type="match status" value="1"/>
</dbReference>
<dbReference type="SUPFAM" id="SSF81383">
    <property type="entry name" value="F-box domain"/>
    <property type="match status" value="1"/>
</dbReference>
<dbReference type="HOGENOM" id="CLU_712193_0_0_1"/>
<dbReference type="InterPro" id="IPR036047">
    <property type="entry name" value="F-box-like_dom_sf"/>
</dbReference>
<proteinExistence type="predicted"/>
<dbReference type="CDD" id="cd09917">
    <property type="entry name" value="F-box_SF"/>
    <property type="match status" value="1"/>
</dbReference>
<dbReference type="PROSITE" id="PS50181">
    <property type="entry name" value="FBOX"/>
    <property type="match status" value="1"/>
</dbReference>
<dbReference type="Proteomes" id="UP000008281">
    <property type="component" value="Unassembled WGS sequence"/>
</dbReference>